<dbReference type="SMART" id="SM00225">
    <property type="entry name" value="BTB"/>
    <property type="match status" value="1"/>
</dbReference>
<dbReference type="SUPFAM" id="SSF54695">
    <property type="entry name" value="POZ domain"/>
    <property type="match status" value="1"/>
</dbReference>
<dbReference type="InterPro" id="IPR036572">
    <property type="entry name" value="Doublecortin_dom_sf"/>
</dbReference>
<dbReference type="PROSITE" id="PS51490">
    <property type="entry name" value="KHA"/>
    <property type="match status" value="1"/>
</dbReference>
<dbReference type="InterPro" id="IPR003131">
    <property type="entry name" value="T1-type_BTB"/>
</dbReference>
<dbReference type="Gene3D" id="2.160.20.80">
    <property type="entry name" value="E3 ubiquitin-protein ligase SopA"/>
    <property type="match status" value="1"/>
</dbReference>
<dbReference type="FunFam" id="2.160.20.80:FF:000002">
    <property type="entry name" value="Potassium channel tetramerization domain-containing 9a"/>
    <property type="match status" value="1"/>
</dbReference>
<protein>
    <submittedName>
        <fullName evidence="3">BTB/POZ domain-containing protein KCTD9</fullName>
    </submittedName>
</protein>
<reference evidence="3 4" key="1">
    <citation type="journal article" date="2017" name="Nat. Ecol. Evol.">
        <title>Scallop genome provides insights into evolution of bilaterian karyotype and development.</title>
        <authorList>
            <person name="Wang S."/>
            <person name="Zhang J."/>
            <person name="Jiao W."/>
            <person name="Li J."/>
            <person name="Xun X."/>
            <person name="Sun Y."/>
            <person name="Guo X."/>
            <person name="Huan P."/>
            <person name="Dong B."/>
            <person name="Zhang L."/>
            <person name="Hu X."/>
            <person name="Sun X."/>
            <person name="Wang J."/>
            <person name="Zhao C."/>
            <person name="Wang Y."/>
            <person name="Wang D."/>
            <person name="Huang X."/>
            <person name="Wang R."/>
            <person name="Lv J."/>
            <person name="Li Y."/>
            <person name="Zhang Z."/>
            <person name="Liu B."/>
            <person name="Lu W."/>
            <person name="Hui Y."/>
            <person name="Liang J."/>
            <person name="Zhou Z."/>
            <person name="Hou R."/>
            <person name="Li X."/>
            <person name="Liu Y."/>
            <person name="Li H."/>
            <person name="Ning X."/>
            <person name="Lin Y."/>
            <person name="Zhao L."/>
            <person name="Xing Q."/>
            <person name="Dou J."/>
            <person name="Li Y."/>
            <person name="Mao J."/>
            <person name="Guo H."/>
            <person name="Dou H."/>
            <person name="Li T."/>
            <person name="Mu C."/>
            <person name="Jiang W."/>
            <person name="Fu Q."/>
            <person name="Fu X."/>
            <person name="Miao Y."/>
            <person name="Liu J."/>
            <person name="Yu Q."/>
            <person name="Li R."/>
            <person name="Liao H."/>
            <person name="Li X."/>
            <person name="Kong Y."/>
            <person name="Jiang Z."/>
            <person name="Chourrout D."/>
            <person name="Li R."/>
            <person name="Bao Z."/>
        </authorList>
    </citation>
    <scope>NUCLEOTIDE SEQUENCE [LARGE SCALE GENOMIC DNA]</scope>
    <source>
        <strain evidence="3 4">PY_sf001</strain>
    </source>
</reference>
<dbReference type="InterPro" id="IPR011333">
    <property type="entry name" value="SKP1/BTB/POZ_sf"/>
</dbReference>
<dbReference type="Gene3D" id="6.10.140.750">
    <property type="match status" value="1"/>
</dbReference>
<keyword evidence="4" id="KW-1185">Reference proteome</keyword>
<proteinExistence type="predicted"/>
<sequence length="413" mass="45118">MKRIVLFRNGSALDGKLVAVTHGTTLEDILVEASKKLGSDAKVIYSPQGGILDDVLLIRDDDVFYVSAGEPFKKASTTPGSEPATDSTKKCIKGHERNMSSGTTSACHSSEWVTLNVGGKIFTTTRSTLTQQDSTSMLARMFGDEKTVTWHSSVDESGAYLIDRSPRYFEPILNYLRHGQLVLDKDINPQGVLEEARFFGLPTLMDTLEDIIEKNQVPDDRTPITRRELVLRLLATPTNKELRCQGMNFTGANLTKLDLRYINFKYAILKNANLAGANLSYCNFERADLHKTVLDSANLLGVKMLCANMEGASLRGCNFEDPAGSRANLEGALMKNVNLEGSQLAGVNLRVANLKNANLQNCDLRGAVLAGADLENCDLSGCDLQEANLRGANLKGAAFELMLNPLHMAQAVR</sequence>
<dbReference type="GO" id="GO:0051260">
    <property type="term" value="P:protein homooligomerization"/>
    <property type="evidence" value="ECO:0007669"/>
    <property type="project" value="InterPro"/>
</dbReference>
<evidence type="ECO:0000259" key="1">
    <source>
        <dbReference type="PROSITE" id="PS50097"/>
    </source>
</evidence>
<evidence type="ECO:0000313" key="3">
    <source>
        <dbReference type="EMBL" id="OWF41454.1"/>
    </source>
</evidence>
<dbReference type="GO" id="GO:0035556">
    <property type="term" value="P:intracellular signal transduction"/>
    <property type="evidence" value="ECO:0007669"/>
    <property type="project" value="InterPro"/>
</dbReference>
<gene>
    <name evidence="3" type="ORF">KP79_PYT17345</name>
</gene>
<name>A0A210PYA1_MIZYE</name>
<comment type="caution">
    <text evidence="3">The sequence shown here is derived from an EMBL/GenBank/DDBJ whole genome shotgun (WGS) entry which is preliminary data.</text>
</comment>
<dbReference type="Pfam" id="PF00805">
    <property type="entry name" value="Pentapeptide"/>
    <property type="match status" value="3"/>
</dbReference>
<dbReference type="Proteomes" id="UP000242188">
    <property type="component" value="Unassembled WGS sequence"/>
</dbReference>
<dbReference type="EMBL" id="NEDP02005386">
    <property type="protein sequence ID" value="OWF41454.1"/>
    <property type="molecule type" value="Genomic_DNA"/>
</dbReference>
<dbReference type="SUPFAM" id="SSF141571">
    <property type="entry name" value="Pentapeptide repeat-like"/>
    <property type="match status" value="1"/>
</dbReference>
<dbReference type="STRING" id="6573.A0A210PYA1"/>
<dbReference type="Gene3D" id="3.30.710.10">
    <property type="entry name" value="Potassium Channel Kv1.1, Chain A"/>
    <property type="match status" value="1"/>
</dbReference>
<dbReference type="OrthoDB" id="9989223at2759"/>
<dbReference type="InterPro" id="IPR001646">
    <property type="entry name" value="5peptide_repeat"/>
</dbReference>
<evidence type="ECO:0000259" key="2">
    <source>
        <dbReference type="PROSITE" id="PS51490"/>
    </source>
</evidence>
<dbReference type="AlphaFoldDB" id="A0A210PYA1"/>
<feature type="domain" description="BTB" evidence="1">
    <location>
        <begin position="111"/>
        <end position="185"/>
    </location>
</feature>
<dbReference type="Pfam" id="PF11834">
    <property type="entry name" value="KHA"/>
    <property type="match status" value="1"/>
</dbReference>
<dbReference type="InterPro" id="IPR000210">
    <property type="entry name" value="BTB/POZ_dom"/>
</dbReference>
<organism evidence="3 4">
    <name type="scientific">Mizuhopecten yessoensis</name>
    <name type="common">Japanese scallop</name>
    <name type="synonym">Patinopecten yessoensis</name>
    <dbReference type="NCBI Taxonomy" id="6573"/>
    <lineage>
        <taxon>Eukaryota</taxon>
        <taxon>Metazoa</taxon>
        <taxon>Spiralia</taxon>
        <taxon>Lophotrochozoa</taxon>
        <taxon>Mollusca</taxon>
        <taxon>Bivalvia</taxon>
        <taxon>Autobranchia</taxon>
        <taxon>Pteriomorphia</taxon>
        <taxon>Pectinida</taxon>
        <taxon>Pectinoidea</taxon>
        <taxon>Pectinidae</taxon>
        <taxon>Mizuhopecten</taxon>
    </lineage>
</organism>
<dbReference type="PROSITE" id="PS50097">
    <property type="entry name" value="BTB"/>
    <property type="match status" value="1"/>
</dbReference>
<dbReference type="CDD" id="cd18368">
    <property type="entry name" value="BTB_POZ_KCTD9"/>
    <property type="match status" value="1"/>
</dbReference>
<feature type="domain" description="KHA" evidence="2">
    <location>
        <begin position="3"/>
        <end position="84"/>
    </location>
</feature>
<dbReference type="InterPro" id="IPR021789">
    <property type="entry name" value="KHA_dom"/>
</dbReference>
<dbReference type="InterPro" id="IPR051082">
    <property type="entry name" value="Pentapeptide-BTB/POZ_domain"/>
</dbReference>
<evidence type="ECO:0000313" key="4">
    <source>
        <dbReference type="Proteomes" id="UP000242188"/>
    </source>
</evidence>
<dbReference type="SUPFAM" id="SSF89837">
    <property type="entry name" value="Doublecortin (DC)"/>
    <property type="match status" value="1"/>
</dbReference>
<dbReference type="PANTHER" id="PTHR14136">
    <property type="entry name" value="BTB_POZ DOMAIN-CONTAINING PROTEIN KCTD9"/>
    <property type="match status" value="1"/>
</dbReference>
<dbReference type="PANTHER" id="PTHR14136:SF17">
    <property type="entry name" value="BTB_POZ DOMAIN-CONTAINING PROTEIN KCTD9"/>
    <property type="match status" value="1"/>
</dbReference>
<dbReference type="CDD" id="cd17073">
    <property type="entry name" value="KHA"/>
    <property type="match status" value="1"/>
</dbReference>
<accession>A0A210PYA1</accession>
<dbReference type="Pfam" id="PF02214">
    <property type="entry name" value="BTB_2"/>
    <property type="match status" value="1"/>
</dbReference>